<protein>
    <submittedName>
        <fullName evidence="2">Uncharacterized protein</fullName>
    </submittedName>
</protein>
<keyword evidence="1" id="KW-1133">Transmembrane helix</keyword>
<dbReference type="EMBL" id="JAGETQ010000160">
    <property type="protein sequence ID" value="MBO1916595.1"/>
    <property type="molecule type" value="Genomic_DNA"/>
</dbReference>
<keyword evidence="1" id="KW-0472">Membrane</keyword>
<feature type="transmembrane region" description="Helical" evidence="1">
    <location>
        <begin position="27"/>
        <end position="47"/>
    </location>
</feature>
<evidence type="ECO:0000313" key="2">
    <source>
        <dbReference type="EMBL" id="MBO1916595.1"/>
    </source>
</evidence>
<organism evidence="2 3">
    <name type="scientific">Providencia rettgeri</name>
    <dbReference type="NCBI Taxonomy" id="587"/>
    <lineage>
        <taxon>Bacteria</taxon>
        <taxon>Pseudomonadati</taxon>
        <taxon>Pseudomonadota</taxon>
        <taxon>Gammaproteobacteria</taxon>
        <taxon>Enterobacterales</taxon>
        <taxon>Morganellaceae</taxon>
        <taxon>Providencia</taxon>
    </lineage>
</organism>
<name>A0A939ND24_PRORE</name>
<feature type="transmembrane region" description="Helical" evidence="1">
    <location>
        <begin position="53"/>
        <end position="71"/>
    </location>
</feature>
<accession>A0A939ND24</accession>
<sequence length="96" mass="10888">MALAELHAVKVIKNTLKQIVCAHRSTFFLFIVYHHPVLLFFVSLLALVDVERYVFLIFLLSCNLLCHLLVIRKMPLVIKPAANETASAINAMAIFH</sequence>
<dbReference type="Proteomes" id="UP000664477">
    <property type="component" value="Unassembled WGS sequence"/>
</dbReference>
<proteinExistence type="predicted"/>
<dbReference type="AlphaFoldDB" id="A0A939ND24"/>
<comment type="caution">
    <text evidence="2">The sequence shown here is derived from an EMBL/GenBank/DDBJ whole genome shotgun (WGS) entry which is preliminary data.</text>
</comment>
<keyword evidence="1" id="KW-0812">Transmembrane</keyword>
<gene>
    <name evidence="2" type="ORF">J4727_18095</name>
</gene>
<evidence type="ECO:0000256" key="1">
    <source>
        <dbReference type="SAM" id="Phobius"/>
    </source>
</evidence>
<reference evidence="2" key="1">
    <citation type="submission" date="2021-03" db="EMBL/GenBank/DDBJ databases">
        <title>Molecular epidemiology and mechanisms of colistin and carbapenem resistance in Enterobacteriaceae from clinical isolates, the environment and porcine samples in Pretoria, South Africa.</title>
        <authorList>
            <person name="Bogoshi D."/>
            <person name="Mbelle N.M."/>
            <person name="Naidoo V."/>
            <person name="Osei Sekyere J."/>
        </authorList>
    </citation>
    <scope>NUCLEOTIDE SEQUENCE</scope>
    <source>
        <strain evidence="2">C052</strain>
    </source>
</reference>
<evidence type="ECO:0000313" key="3">
    <source>
        <dbReference type="Proteomes" id="UP000664477"/>
    </source>
</evidence>